<feature type="region of interest" description="Disordered" evidence="5">
    <location>
        <begin position="308"/>
        <end position="665"/>
    </location>
</feature>
<dbReference type="PANTHER" id="PTHR10528">
    <property type="entry name" value="AF4/FMR2 FAMILY MEMBER"/>
    <property type="match status" value="1"/>
</dbReference>
<evidence type="ECO:0000313" key="7">
    <source>
        <dbReference type="EMBL" id="NWX88595.1"/>
    </source>
</evidence>
<dbReference type="EMBL" id="VZSG01000402">
    <property type="protein sequence ID" value="NWX88595.1"/>
    <property type="molecule type" value="Genomic_DNA"/>
</dbReference>
<evidence type="ECO:0000256" key="3">
    <source>
        <dbReference type="ARBA" id="ARBA00022553"/>
    </source>
</evidence>
<feature type="compositionally biased region" description="Low complexity" evidence="5">
    <location>
        <begin position="176"/>
        <end position="190"/>
    </location>
</feature>
<comment type="subcellular location">
    <subcellularLocation>
        <location evidence="1">Nucleus</location>
    </subcellularLocation>
</comment>
<organism evidence="7 8">
    <name type="scientific">Nothoprocta pentlandii</name>
    <dbReference type="NCBI Taxonomy" id="2585814"/>
    <lineage>
        <taxon>Eukaryota</taxon>
        <taxon>Metazoa</taxon>
        <taxon>Chordata</taxon>
        <taxon>Craniata</taxon>
        <taxon>Vertebrata</taxon>
        <taxon>Euteleostomi</taxon>
        <taxon>Archelosauria</taxon>
        <taxon>Archosauria</taxon>
        <taxon>Dinosauria</taxon>
        <taxon>Saurischia</taxon>
        <taxon>Theropoda</taxon>
        <taxon>Coelurosauria</taxon>
        <taxon>Aves</taxon>
        <taxon>Palaeognathae</taxon>
        <taxon>Tinamiformes</taxon>
        <taxon>Tinamidae</taxon>
        <taxon>Nothoprocta</taxon>
    </lineage>
</organism>
<evidence type="ECO:0000313" key="8">
    <source>
        <dbReference type="Proteomes" id="UP000538817"/>
    </source>
</evidence>
<feature type="compositionally biased region" description="Basic and acidic residues" evidence="5">
    <location>
        <begin position="785"/>
        <end position="794"/>
    </location>
</feature>
<evidence type="ECO:0000256" key="5">
    <source>
        <dbReference type="SAM" id="MobiDB-lite"/>
    </source>
</evidence>
<feature type="compositionally biased region" description="Low complexity" evidence="5">
    <location>
        <begin position="868"/>
        <end position="878"/>
    </location>
</feature>
<feature type="region of interest" description="Disordered" evidence="5">
    <location>
        <begin position="1"/>
        <end position="30"/>
    </location>
</feature>
<feature type="compositionally biased region" description="Low complexity" evidence="5">
    <location>
        <begin position="812"/>
        <end position="825"/>
    </location>
</feature>
<feature type="compositionally biased region" description="Polar residues" evidence="5">
    <location>
        <begin position="1"/>
        <end position="13"/>
    </location>
</feature>
<sequence length="1193" mass="130768">MKDLLTNHSNQSHLVGIPKNSVPQTPIDKNEQNFFPEQRNRMIPSHQLSGHSSTSMPPPSSLSSNSTLLHGHQSSRKSRTDWSRGGHNSTGGQPSQSSSQQNRTKHSSSHDQPPGRYEDLYSCQSEQHKSGGTEEANSMATSSHSRRHTHSKSAAGEHTYKENSHSKSPAELEFISHGPGSPLPSTSLLSANNGLSTQNFPPGLHCKSSMVQQKPTAYVRPMDGQDQVPNDSPELKPPVEIESGYGNQSFGTLLEGKVNTPSSKSKVPKLNIPPVSEVTLPNDSSCVEEILREMTHSWPPPLTAIHTPGKAEQTKFSIPSKVQDSQHLTSGYNVQKWSDPAGKVATKSVPQKSMLEDDLKLSSDEDDNEQAAEKTKLRNIPVNGLPVPAAHAAGLAHSSGGSGSSSESESSSESDSDSESSSSDSECNEESRSATPEPEPPSTNKWQLDKWLNKVNPHNKTIINSQNEVHGEASSQPPSNQQTEGQSKGKLSSSLPPSDSKDRAILSPIREKAKPRVAQKTPEAKSSKQKSPAHNEPTSQRTTGKKQPKKVERTSSIEEYNWPKPNNTSNTPKEKDTQEPPEQPKVRTKAAVGKTAPRKEPRTSTGLTSEKKKYRGPSKIVPKSREFIETDSSTSDSNTDQEESLQAKILPPCSGATNGIKVKDSGSNILSVSSLTSNSSNTSIDQTSNDLEEQLFSPIPIVQNELLSPLREYEELKSLWVKIDLSLLSRIPGQEPFETTSVKSEARETNVKHRRPSRESPTPAAEKPSTKSKRKHKSESLDTFVENKKQRLEDPSASCLLPPCISPIPNHRLTSTKESSSSSVKKVAKKREEKLFPPPLSPLLDEPVHRRHNSDNSAFSQETNIINTSQTSSSSSSVSKHRKNENKSSSNPKGICEEESHSAPTANTLLDTSHLEADIWSAMPALSNGNPEPRRPKITFDDVLHNADYYMQEAKKLKHKADALLEKFGKAVNYADAALSFIECGNAMERDPLEAKSPYTMYSETVELIRYAMRLKNFTGSSATEGDKKLAVLCYRCLSLLYLRMFKLKKDHAMKYSRSLMEYFKNSSKASQAPSPWGGNGKSTETPSPMSLSPSPASSAGSSAGAAGSSSAGTITIPQRIHHMAASHVNITNNVLRSYEHWDMADKLTKENKEFFVDLDSVMGPLTQHSSMTNLVRYVRQGLHWLRIEAHLL</sequence>
<dbReference type="GO" id="GO:0016607">
    <property type="term" value="C:nuclear speck"/>
    <property type="evidence" value="ECO:0007669"/>
    <property type="project" value="TreeGrafter"/>
</dbReference>
<evidence type="ECO:0000256" key="2">
    <source>
        <dbReference type="ARBA" id="ARBA00007354"/>
    </source>
</evidence>
<dbReference type="Pfam" id="PF18876">
    <property type="entry name" value="AFF4_CHD"/>
    <property type="match status" value="1"/>
</dbReference>
<dbReference type="GO" id="GO:0002151">
    <property type="term" value="F:G-quadruplex RNA binding"/>
    <property type="evidence" value="ECO:0007669"/>
    <property type="project" value="TreeGrafter"/>
</dbReference>
<feature type="compositionally biased region" description="Polar residues" evidence="5">
    <location>
        <begin position="529"/>
        <end position="542"/>
    </location>
</feature>
<gene>
    <name evidence="7" type="primary">Aff2</name>
    <name evidence="7" type="ORF">NOTPEN_R10257</name>
</gene>
<dbReference type="InterPro" id="IPR007797">
    <property type="entry name" value="AF4/FMR2"/>
</dbReference>
<comment type="similarity">
    <text evidence="2">Belongs to the AF4 family.</text>
</comment>
<feature type="region of interest" description="Disordered" evidence="5">
    <location>
        <begin position="45"/>
        <end position="211"/>
    </location>
</feature>
<evidence type="ECO:0000256" key="1">
    <source>
        <dbReference type="ARBA" id="ARBA00004123"/>
    </source>
</evidence>
<feature type="compositionally biased region" description="Basic and acidic residues" evidence="5">
    <location>
        <begin position="158"/>
        <end position="170"/>
    </location>
</feature>
<feature type="compositionally biased region" description="Polar residues" evidence="5">
    <location>
        <begin position="456"/>
        <end position="486"/>
    </location>
</feature>
<dbReference type="AlphaFoldDB" id="A0A7K6ZXD0"/>
<feature type="non-terminal residue" evidence="7">
    <location>
        <position position="1"/>
    </location>
</feature>
<evidence type="ECO:0000256" key="4">
    <source>
        <dbReference type="ARBA" id="ARBA00023242"/>
    </source>
</evidence>
<keyword evidence="3" id="KW-0597">Phosphoprotein</keyword>
<feature type="region of interest" description="Disordered" evidence="5">
    <location>
        <begin position="1069"/>
        <end position="1111"/>
    </location>
</feature>
<name>A0A7K6ZXD0_9AVES</name>
<evidence type="ECO:0000259" key="6">
    <source>
        <dbReference type="Pfam" id="PF18876"/>
    </source>
</evidence>
<keyword evidence="4" id="KW-0539">Nucleus</keyword>
<feature type="region of interest" description="Disordered" evidence="5">
    <location>
        <begin position="734"/>
        <end position="902"/>
    </location>
</feature>
<feature type="domain" description="AF4/FMR2 C-terminal homology" evidence="6">
    <location>
        <begin position="930"/>
        <end position="1192"/>
    </location>
</feature>
<feature type="compositionally biased region" description="Polar residues" evidence="5">
    <location>
        <begin position="191"/>
        <end position="200"/>
    </location>
</feature>
<feature type="compositionally biased region" description="Low complexity" evidence="5">
    <location>
        <begin position="49"/>
        <end position="72"/>
    </location>
</feature>
<dbReference type="Pfam" id="PF18875">
    <property type="entry name" value="AF4_int"/>
    <property type="match status" value="1"/>
</dbReference>
<dbReference type="Proteomes" id="UP000538817">
    <property type="component" value="Unassembled WGS sequence"/>
</dbReference>
<dbReference type="PANTHER" id="PTHR10528:SF18">
    <property type="entry name" value="AF4_FMR2 FAMILY MEMBER 2"/>
    <property type="match status" value="1"/>
</dbReference>
<proteinExistence type="inferred from homology"/>
<dbReference type="InterPro" id="IPR043639">
    <property type="entry name" value="AF4_int"/>
</dbReference>
<dbReference type="InterPro" id="IPR043640">
    <property type="entry name" value="AF4/FMR2_CHD"/>
</dbReference>
<feature type="compositionally biased region" description="Basic and acidic residues" evidence="5">
    <location>
        <begin position="572"/>
        <end position="585"/>
    </location>
</feature>
<feature type="compositionally biased region" description="Polar residues" evidence="5">
    <location>
        <begin position="314"/>
        <end position="336"/>
    </location>
</feature>
<feature type="compositionally biased region" description="Polar residues" evidence="5">
    <location>
        <begin position="855"/>
        <end position="867"/>
    </location>
</feature>
<dbReference type="GO" id="GO:0043484">
    <property type="term" value="P:regulation of RNA splicing"/>
    <property type="evidence" value="ECO:0007669"/>
    <property type="project" value="TreeGrafter"/>
</dbReference>
<feature type="compositionally biased region" description="Basic and acidic residues" evidence="5">
    <location>
        <begin position="499"/>
        <end position="514"/>
    </location>
</feature>
<comment type="caution">
    <text evidence="7">The sequence shown here is derived from an EMBL/GenBank/DDBJ whole genome shotgun (WGS) entry which is preliminary data.</text>
</comment>
<dbReference type="Pfam" id="PF05110">
    <property type="entry name" value="AF-4"/>
    <property type="match status" value="1"/>
</dbReference>
<feature type="compositionally biased region" description="Basic and acidic residues" evidence="5">
    <location>
        <begin position="354"/>
        <end position="363"/>
    </location>
</feature>
<protein>
    <submittedName>
        <fullName evidence="7">AFF2 protein</fullName>
    </submittedName>
</protein>
<keyword evidence="8" id="KW-1185">Reference proteome</keyword>
<feature type="compositionally biased region" description="Low complexity" evidence="5">
    <location>
        <begin position="1087"/>
        <end position="1111"/>
    </location>
</feature>
<accession>A0A7K6ZXD0</accession>
<feature type="non-terminal residue" evidence="7">
    <location>
        <position position="1193"/>
    </location>
</feature>
<reference evidence="7 8" key="1">
    <citation type="submission" date="2019-09" db="EMBL/GenBank/DDBJ databases">
        <title>Bird 10,000 Genomes (B10K) Project - Family phase.</title>
        <authorList>
            <person name="Zhang G."/>
        </authorList>
    </citation>
    <scope>NUCLEOTIDE SEQUENCE [LARGE SCALE GENOMIC DNA]</scope>
    <source>
        <strain evidence="7">B10K-MSB-04</strain>
    </source>
</reference>